<feature type="compositionally biased region" description="Low complexity" evidence="1">
    <location>
        <begin position="27"/>
        <end position="45"/>
    </location>
</feature>
<organism evidence="2">
    <name type="scientific">Pseudo-nitzschia australis</name>
    <dbReference type="NCBI Taxonomy" id="44445"/>
    <lineage>
        <taxon>Eukaryota</taxon>
        <taxon>Sar</taxon>
        <taxon>Stramenopiles</taxon>
        <taxon>Ochrophyta</taxon>
        <taxon>Bacillariophyta</taxon>
        <taxon>Bacillariophyceae</taxon>
        <taxon>Bacillariophycidae</taxon>
        <taxon>Bacillariales</taxon>
        <taxon>Bacillariaceae</taxon>
        <taxon>Pseudo-nitzschia</taxon>
    </lineage>
</organism>
<gene>
    <name evidence="2" type="ORF">PAUS00366_LOCUS12501</name>
</gene>
<dbReference type="AlphaFoldDB" id="A0A7S4ALL6"/>
<sequence>MCNSTSNHDNNTASENASSIPQEQAGSVSTSASAFVSTSTSTSTSPTRKVYFSQDDQEVNDEAPARAGVRVSPGAAVRIHPRVRVHLIPSLWDMDEDELLATWYTHREMRTLRRAAVLSIKRMMAGTLDEDKDNDTIWGLENKIPKTSILRRKNRCAALFAVFDEQAKQREQQNRHQPVQAFESECIIAELYHQTGAHCQIEANKTAANVAKFVREEREQGEQVACIVQALTPTSTAVDSDVAIATVAAAIQLMSIDENLHKRKSMVLSPTLQQQRPSLSRIVSPHGARSHRLFVTMMT</sequence>
<dbReference type="EMBL" id="HBIX01017317">
    <property type="protein sequence ID" value="CAE0719747.1"/>
    <property type="molecule type" value="Transcribed_RNA"/>
</dbReference>
<name>A0A7S4ALL6_9STRA</name>
<evidence type="ECO:0000313" key="2">
    <source>
        <dbReference type="EMBL" id="CAE0719747.1"/>
    </source>
</evidence>
<feature type="compositionally biased region" description="Polar residues" evidence="1">
    <location>
        <begin position="1"/>
        <end position="26"/>
    </location>
</feature>
<proteinExistence type="predicted"/>
<protein>
    <submittedName>
        <fullName evidence="2">Uncharacterized protein</fullName>
    </submittedName>
</protein>
<accession>A0A7S4ALL6</accession>
<evidence type="ECO:0000256" key="1">
    <source>
        <dbReference type="SAM" id="MobiDB-lite"/>
    </source>
</evidence>
<feature type="region of interest" description="Disordered" evidence="1">
    <location>
        <begin position="1"/>
        <end position="64"/>
    </location>
</feature>
<reference evidence="2" key="1">
    <citation type="submission" date="2021-01" db="EMBL/GenBank/DDBJ databases">
        <authorList>
            <person name="Corre E."/>
            <person name="Pelletier E."/>
            <person name="Niang G."/>
            <person name="Scheremetjew M."/>
            <person name="Finn R."/>
            <person name="Kale V."/>
            <person name="Holt S."/>
            <person name="Cochrane G."/>
            <person name="Meng A."/>
            <person name="Brown T."/>
            <person name="Cohen L."/>
        </authorList>
    </citation>
    <scope>NUCLEOTIDE SEQUENCE</scope>
    <source>
        <strain evidence="2">10249 10 AB</strain>
    </source>
</reference>